<organism evidence="1 2">
    <name type="scientific">Streptomyces blastmyceticus</name>
    <dbReference type="NCBI Taxonomy" id="68180"/>
    <lineage>
        <taxon>Bacteria</taxon>
        <taxon>Bacillati</taxon>
        <taxon>Actinomycetota</taxon>
        <taxon>Actinomycetes</taxon>
        <taxon>Kitasatosporales</taxon>
        <taxon>Streptomycetaceae</taxon>
        <taxon>Streptomyces</taxon>
    </lineage>
</organism>
<evidence type="ECO:0000313" key="2">
    <source>
        <dbReference type="Proteomes" id="UP001500063"/>
    </source>
</evidence>
<name>A0ABN0XP58_9ACTN</name>
<keyword evidence="2" id="KW-1185">Reference proteome</keyword>
<evidence type="ECO:0000313" key="1">
    <source>
        <dbReference type="EMBL" id="GAA0369275.1"/>
    </source>
</evidence>
<comment type="caution">
    <text evidence="1">The sequence shown here is derived from an EMBL/GenBank/DDBJ whole genome shotgun (WGS) entry which is preliminary data.</text>
</comment>
<sequence length="104" mass="10853">MAELPAPQVIESPKGITARRGTFQSFVTAADSVVETECRPSLGALCGRFVWLIVVASAGCAPSAVTPTVSNPAVIAVVSARATNLRDFRPSMWRLSGRAAPLLG</sequence>
<accession>A0ABN0XP58</accession>
<dbReference type="Proteomes" id="UP001500063">
    <property type="component" value="Unassembled WGS sequence"/>
</dbReference>
<dbReference type="EMBL" id="BAAABW010000026">
    <property type="protein sequence ID" value="GAA0369275.1"/>
    <property type="molecule type" value="Genomic_DNA"/>
</dbReference>
<reference evidence="1 2" key="1">
    <citation type="journal article" date="2019" name="Int. J. Syst. Evol. Microbiol.">
        <title>The Global Catalogue of Microorganisms (GCM) 10K type strain sequencing project: providing services to taxonomists for standard genome sequencing and annotation.</title>
        <authorList>
            <consortium name="The Broad Institute Genomics Platform"/>
            <consortium name="The Broad Institute Genome Sequencing Center for Infectious Disease"/>
            <person name="Wu L."/>
            <person name="Ma J."/>
        </authorList>
    </citation>
    <scope>NUCLEOTIDE SEQUENCE [LARGE SCALE GENOMIC DNA]</scope>
    <source>
        <strain evidence="1 2">JCM 4565</strain>
    </source>
</reference>
<proteinExistence type="predicted"/>
<protein>
    <submittedName>
        <fullName evidence="1">Uncharacterized protein</fullName>
    </submittedName>
</protein>
<gene>
    <name evidence="1" type="ORF">GCM10010319_53980</name>
</gene>